<accession>A0ABQ9EZZ4</accession>
<reference evidence="1 2" key="1">
    <citation type="submission" date="2022-12" db="EMBL/GenBank/DDBJ databases">
        <title>Chromosome-level genome of Tegillarca granosa.</title>
        <authorList>
            <person name="Kim J."/>
        </authorList>
    </citation>
    <scope>NUCLEOTIDE SEQUENCE [LARGE SCALE GENOMIC DNA]</scope>
    <source>
        <strain evidence="1">Teg-2019</strain>
        <tissue evidence="1">Adductor muscle</tissue>
    </source>
</reference>
<keyword evidence="2" id="KW-1185">Reference proteome</keyword>
<gene>
    <name evidence="1" type="ORF">KUTeg_012610</name>
</gene>
<evidence type="ECO:0000313" key="2">
    <source>
        <dbReference type="Proteomes" id="UP001217089"/>
    </source>
</evidence>
<protein>
    <submittedName>
        <fullName evidence="1">Uncharacterized protein</fullName>
    </submittedName>
</protein>
<evidence type="ECO:0000313" key="1">
    <source>
        <dbReference type="EMBL" id="KAJ8310745.1"/>
    </source>
</evidence>
<comment type="caution">
    <text evidence="1">The sequence shown here is derived from an EMBL/GenBank/DDBJ whole genome shotgun (WGS) entry which is preliminary data.</text>
</comment>
<name>A0ABQ9EZZ4_TEGGR</name>
<sequence>MLASRDTTFKSTLRSVILTNTSSNGITCPSDADNVPSINELSSGWTERSKCYPKVSIKEKLRPVNMLYMIQTHILID</sequence>
<organism evidence="1 2">
    <name type="scientific">Tegillarca granosa</name>
    <name type="common">Malaysian cockle</name>
    <name type="synonym">Anadara granosa</name>
    <dbReference type="NCBI Taxonomy" id="220873"/>
    <lineage>
        <taxon>Eukaryota</taxon>
        <taxon>Metazoa</taxon>
        <taxon>Spiralia</taxon>
        <taxon>Lophotrochozoa</taxon>
        <taxon>Mollusca</taxon>
        <taxon>Bivalvia</taxon>
        <taxon>Autobranchia</taxon>
        <taxon>Pteriomorphia</taxon>
        <taxon>Arcoida</taxon>
        <taxon>Arcoidea</taxon>
        <taxon>Arcidae</taxon>
        <taxon>Tegillarca</taxon>
    </lineage>
</organism>
<proteinExistence type="predicted"/>
<dbReference type="EMBL" id="JARBDR010000640">
    <property type="protein sequence ID" value="KAJ8310745.1"/>
    <property type="molecule type" value="Genomic_DNA"/>
</dbReference>
<dbReference type="Proteomes" id="UP001217089">
    <property type="component" value="Unassembled WGS sequence"/>
</dbReference>